<evidence type="ECO:0000256" key="3">
    <source>
        <dbReference type="ARBA" id="ARBA00022676"/>
    </source>
</evidence>
<sequence>MKKTIKINWFLVCVVVVAAVLSVVLFLNLKNNPYAHPNDPINYQILGSNLAKYHVYAENKDSEGNWILTAYRPPGLPIFLAIIYSISGKWQLAVLSQIGLFLISIIMFFSIVKRFFSDRVAQLVIVIYLLNPVIYFMNNSLWTESISQFFIIGAFYFYFLGRERKNPLLVIISGLLFGWLILTRPTYLIYLLIIPLVFIYHFFKFHKFEYLKFILIFFAILPVLFWSIRSSIATGGPVLVSTNGGVNMLLGNNPYVLNGNNAAFPPTGYLVSGNVVKTDNEYLSDKNYKKLADHWIAKNPLKFAKLAFSKIRNLFLPNSYVYNEVYNVGNLGFFGQYFWRLMIEIYFFLILFLALLGILFLKNKWHLWWLVPYIFMIVLSFVDGRFFVPLYLPISILAALAILNYQKIAAYRCYLIIVISAMVVQFCYYLPQFEGDLSLASDYFSKIIDQKSSPKSPDDVFVTDAFDHSNEQKIIVKKHKIGEEENQFFIDSSGTVASQDYLVNLIKAQQLHTDLLTIFSNLDKKIYPDLNVDNYLLEYKFNKAKPIFEITSTKNLTSMKILAKNVYSDQPNEKVLAFHSIISDNSICLLNFNLESKSKIKIVSGQQKFILTNYLQLNPGELKVAFSQLAGSEVKIYLENNFPFTSHKNYNIFTGSKKGFDANNARINFLGCEYKGNK</sequence>
<feature type="transmembrane region" description="Helical" evidence="8">
    <location>
        <begin position="166"/>
        <end position="181"/>
    </location>
</feature>
<dbReference type="GO" id="GO:0005886">
    <property type="term" value="C:plasma membrane"/>
    <property type="evidence" value="ECO:0007669"/>
    <property type="project" value="UniProtKB-SubCell"/>
</dbReference>
<evidence type="ECO:0000256" key="8">
    <source>
        <dbReference type="SAM" id="Phobius"/>
    </source>
</evidence>
<keyword evidence="2" id="KW-1003">Cell membrane</keyword>
<evidence type="ECO:0000259" key="9">
    <source>
        <dbReference type="Pfam" id="PF13231"/>
    </source>
</evidence>
<evidence type="ECO:0000256" key="2">
    <source>
        <dbReference type="ARBA" id="ARBA00022475"/>
    </source>
</evidence>
<feature type="transmembrane region" description="Helical" evidence="8">
    <location>
        <begin position="142"/>
        <end position="159"/>
    </location>
</feature>
<evidence type="ECO:0000313" key="10">
    <source>
        <dbReference type="EMBL" id="PIU24585.1"/>
    </source>
</evidence>
<dbReference type="Proteomes" id="UP000229896">
    <property type="component" value="Unassembled WGS sequence"/>
</dbReference>
<feature type="transmembrane region" description="Helical" evidence="8">
    <location>
        <begin position="187"/>
        <end position="203"/>
    </location>
</feature>
<dbReference type="EMBL" id="PEXI01000012">
    <property type="protein sequence ID" value="PIU24585.1"/>
    <property type="molecule type" value="Genomic_DNA"/>
</dbReference>
<feature type="transmembrane region" description="Helical" evidence="8">
    <location>
        <begin position="210"/>
        <end position="228"/>
    </location>
</feature>
<evidence type="ECO:0000256" key="4">
    <source>
        <dbReference type="ARBA" id="ARBA00022679"/>
    </source>
</evidence>
<gene>
    <name evidence="10" type="ORF">COT12_00285</name>
</gene>
<reference evidence="11" key="1">
    <citation type="submission" date="2017-09" db="EMBL/GenBank/DDBJ databases">
        <title>Depth-based differentiation of microbial function through sediment-hosted aquifers and enrichment of novel symbionts in the deep terrestrial subsurface.</title>
        <authorList>
            <person name="Probst A.J."/>
            <person name="Ladd B."/>
            <person name="Jarett J.K."/>
            <person name="Geller-Mcgrath D.E."/>
            <person name="Sieber C.M.K."/>
            <person name="Emerson J.B."/>
            <person name="Anantharaman K."/>
            <person name="Thomas B.C."/>
            <person name="Malmstrom R."/>
            <person name="Stieglmeier M."/>
            <person name="Klingl A."/>
            <person name="Woyke T."/>
            <person name="Ryan C.M."/>
            <person name="Banfield J.F."/>
        </authorList>
    </citation>
    <scope>NUCLEOTIDE SEQUENCE [LARGE SCALE GENOMIC DNA]</scope>
</reference>
<organism evidence="10 11">
    <name type="scientific">Candidatus Berkelbacteria bacterium CG08_land_8_20_14_0_20_39_8</name>
    <dbReference type="NCBI Taxonomy" id="1974511"/>
    <lineage>
        <taxon>Bacteria</taxon>
        <taxon>Candidatus Berkelbacteria</taxon>
    </lineage>
</organism>
<accession>A0A2M6YD07</accession>
<dbReference type="GO" id="GO:0016763">
    <property type="term" value="F:pentosyltransferase activity"/>
    <property type="evidence" value="ECO:0007669"/>
    <property type="project" value="TreeGrafter"/>
</dbReference>
<dbReference type="AlphaFoldDB" id="A0A2M6YD07"/>
<evidence type="ECO:0000313" key="11">
    <source>
        <dbReference type="Proteomes" id="UP000229896"/>
    </source>
</evidence>
<keyword evidence="6 8" id="KW-1133">Transmembrane helix</keyword>
<keyword evidence="4" id="KW-0808">Transferase</keyword>
<feature type="transmembrane region" description="Helical" evidence="8">
    <location>
        <begin position="365"/>
        <end position="382"/>
    </location>
</feature>
<evidence type="ECO:0000256" key="7">
    <source>
        <dbReference type="ARBA" id="ARBA00023136"/>
    </source>
</evidence>
<dbReference type="InterPro" id="IPR038731">
    <property type="entry name" value="RgtA/B/C-like"/>
</dbReference>
<evidence type="ECO:0000256" key="6">
    <source>
        <dbReference type="ARBA" id="ARBA00022989"/>
    </source>
</evidence>
<keyword evidence="7 8" id="KW-0472">Membrane</keyword>
<name>A0A2M6YD07_9BACT</name>
<comment type="subcellular location">
    <subcellularLocation>
        <location evidence="1">Cell membrane</location>
        <topology evidence="1">Multi-pass membrane protein</topology>
    </subcellularLocation>
</comment>
<feature type="transmembrane region" description="Helical" evidence="8">
    <location>
        <begin position="413"/>
        <end position="431"/>
    </location>
</feature>
<keyword evidence="3" id="KW-0328">Glycosyltransferase</keyword>
<feature type="transmembrane region" description="Helical" evidence="8">
    <location>
        <begin position="119"/>
        <end position="136"/>
    </location>
</feature>
<feature type="transmembrane region" description="Helical" evidence="8">
    <location>
        <begin position="90"/>
        <end position="112"/>
    </location>
</feature>
<dbReference type="Pfam" id="PF13231">
    <property type="entry name" value="PMT_2"/>
    <property type="match status" value="1"/>
</dbReference>
<feature type="domain" description="Glycosyltransferase RgtA/B/C/D-like" evidence="9">
    <location>
        <begin position="72"/>
        <end position="226"/>
    </location>
</feature>
<evidence type="ECO:0000256" key="1">
    <source>
        <dbReference type="ARBA" id="ARBA00004651"/>
    </source>
</evidence>
<dbReference type="GO" id="GO:0009103">
    <property type="term" value="P:lipopolysaccharide biosynthetic process"/>
    <property type="evidence" value="ECO:0007669"/>
    <property type="project" value="UniProtKB-ARBA"/>
</dbReference>
<feature type="transmembrane region" description="Helical" evidence="8">
    <location>
        <begin position="7"/>
        <end position="27"/>
    </location>
</feature>
<dbReference type="PANTHER" id="PTHR33908">
    <property type="entry name" value="MANNOSYLTRANSFERASE YKCB-RELATED"/>
    <property type="match status" value="1"/>
</dbReference>
<keyword evidence="5 8" id="KW-0812">Transmembrane</keyword>
<proteinExistence type="predicted"/>
<feature type="transmembrane region" description="Helical" evidence="8">
    <location>
        <begin position="337"/>
        <end position="358"/>
    </location>
</feature>
<dbReference type="PANTHER" id="PTHR33908:SF11">
    <property type="entry name" value="MEMBRANE PROTEIN"/>
    <property type="match status" value="1"/>
</dbReference>
<comment type="caution">
    <text evidence="10">The sequence shown here is derived from an EMBL/GenBank/DDBJ whole genome shotgun (WGS) entry which is preliminary data.</text>
</comment>
<evidence type="ECO:0000256" key="5">
    <source>
        <dbReference type="ARBA" id="ARBA00022692"/>
    </source>
</evidence>
<protein>
    <recommendedName>
        <fullName evidence="9">Glycosyltransferase RgtA/B/C/D-like domain-containing protein</fullName>
    </recommendedName>
</protein>
<feature type="transmembrane region" description="Helical" evidence="8">
    <location>
        <begin position="388"/>
        <end position="406"/>
    </location>
</feature>
<dbReference type="InterPro" id="IPR050297">
    <property type="entry name" value="LipidA_mod_glycosyltrf_83"/>
</dbReference>